<sequence>MAEADIHRQTSPTETSPARHDLPVDKSLQPPPCLCLRLDPSQRTSSTDRHVRLHHMADTAARCMRYLHAHAQTDGQTHTFSTKAFASGCDRRLSVPSHVASFGIQRGIRPLPCWKPELEKQNTTFEPREALPARPAPADPQRLLSESGTVTPIQPPSANLLGVASSSPPVS</sequence>
<feature type="region of interest" description="Disordered" evidence="1">
    <location>
        <begin position="125"/>
        <end position="171"/>
    </location>
</feature>
<accession>A0A4R8TMA5</accession>
<keyword evidence="3" id="KW-1185">Reference proteome</keyword>
<organism evidence="2 3">
    <name type="scientific">Colletotrichum sidae</name>
    <dbReference type="NCBI Taxonomy" id="1347389"/>
    <lineage>
        <taxon>Eukaryota</taxon>
        <taxon>Fungi</taxon>
        <taxon>Dikarya</taxon>
        <taxon>Ascomycota</taxon>
        <taxon>Pezizomycotina</taxon>
        <taxon>Sordariomycetes</taxon>
        <taxon>Hypocreomycetidae</taxon>
        <taxon>Glomerellales</taxon>
        <taxon>Glomerellaceae</taxon>
        <taxon>Colletotrichum</taxon>
        <taxon>Colletotrichum orbiculare species complex</taxon>
    </lineage>
</organism>
<comment type="caution">
    <text evidence="2">The sequence shown here is derived from an EMBL/GenBank/DDBJ whole genome shotgun (WGS) entry which is preliminary data.</text>
</comment>
<proteinExistence type="predicted"/>
<reference evidence="2 3" key="1">
    <citation type="submission" date="2018-11" db="EMBL/GenBank/DDBJ databases">
        <title>Genome sequence and assembly of Colletotrichum sidae.</title>
        <authorList>
            <person name="Gan P."/>
            <person name="Shirasu K."/>
        </authorList>
    </citation>
    <scope>NUCLEOTIDE SEQUENCE [LARGE SCALE GENOMIC DNA]</scope>
    <source>
        <strain evidence="2 3">CBS 518.97</strain>
    </source>
</reference>
<feature type="region of interest" description="Disordered" evidence="1">
    <location>
        <begin position="1"/>
        <end position="26"/>
    </location>
</feature>
<evidence type="ECO:0000256" key="1">
    <source>
        <dbReference type="SAM" id="MobiDB-lite"/>
    </source>
</evidence>
<gene>
    <name evidence="2" type="ORF">C8034_v010500</name>
</gene>
<protein>
    <submittedName>
        <fullName evidence="2">Uncharacterized protein</fullName>
    </submittedName>
</protein>
<dbReference type="AlphaFoldDB" id="A0A4R8TMA5"/>
<dbReference type="Proteomes" id="UP000295604">
    <property type="component" value="Unassembled WGS sequence"/>
</dbReference>
<evidence type="ECO:0000313" key="3">
    <source>
        <dbReference type="Proteomes" id="UP000295604"/>
    </source>
</evidence>
<evidence type="ECO:0000313" key="2">
    <source>
        <dbReference type="EMBL" id="TEA18856.1"/>
    </source>
</evidence>
<dbReference type="EMBL" id="QAPF01000058">
    <property type="protein sequence ID" value="TEA18856.1"/>
    <property type="molecule type" value="Genomic_DNA"/>
</dbReference>
<name>A0A4R8TMA5_9PEZI</name>